<dbReference type="InterPro" id="IPR002656">
    <property type="entry name" value="Acyl_transf_3_dom"/>
</dbReference>
<feature type="transmembrane region" description="Helical" evidence="1">
    <location>
        <begin position="258"/>
        <end position="275"/>
    </location>
</feature>
<dbReference type="GO" id="GO:0016747">
    <property type="term" value="F:acyltransferase activity, transferring groups other than amino-acyl groups"/>
    <property type="evidence" value="ECO:0007669"/>
    <property type="project" value="InterPro"/>
</dbReference>
<dbReference type="PANTHER" id="PTHR37312:SF1">
    <property type="entry name" value="MEMBRANE-BOUND ACYLTRANSFERASE YKRP-RELATED"/>
    <property type="match status" value="1"/>
</dbReference>
<feature type="transmembrane region" description="Helical" evidence="1">
    <location>
        <begin position="126"/>
        <end position="151"/>
    </location>
</feature>
<comment type="caution">
    <text evidence="3">The sequence shown here is derived from an EMBL/GenBank/DDBJ whole genome shotgun (WGS) entry which is preliminary data.</text>
</comment>
<protein>
    <submittedName>
        <fullName evidence="3">Fucose 4-O-acetylase-like acetyltransferase</fullName>
    </submittedName>
</protein>
<dbReference type="RefSeq" id="WP_184620007.1">
    <property type="nucleotide sequence ID" value="NZ_JACHEX010000008.1"/>
</dbReference>
<keyword evidence="4" id="KW-1185">Reference proteome</keyword>
<feature type="transmembrane region" description="Helical" evidence="1">
    <location>
        <begin position="59"/>
        <end position="80"/>
    </location>
</feature>
<feature type="transmembrane region" description="Helical" evidence="1">
    <location>
        <begin position="220"/>
        <end position="238"/>
    </location>
</feature>
<feature type="transmembrane region" description="Helical" evidence="1">
    <location>
        <begin position="100"/>
        <end position="119"/>
    </location>
</feature>
<evidence type="ECO:0000313" key="3">
    <source>
        <dbReference type="EMBL" id="MBB6063435.1"/>
    </source>
</evidence>
<feature type="transmembrane region" description="Helical" evidence="1">
    <location>
        <begin position="188"/>
        <end position="208"/>
    </location>
</feature>
<accession>A0A841GN74</accession>
<feature type="domain" description="Acyltransferase 3" evidence="2">
    <location>
        <begin position="4"/>
        <end position="298"/>
    </location>
</feature>
<feature type="transmembrane region" description="Helical" evidence="1">
    <location>
        <begin position="157"/>
        <end position="176"/>
    </location>
</feature>
<feature type="transmembrane region" description="Helical" evidence="1">
    <location>
        <begin position="287"/>
        <end position="312"/>
    </location>
</feature>
<feature type="transmembrane region" description="Helical" evidence="1">
    <location>
        <begin position="7"/>
        <end position="24"/>
    </location>
</feature>
<dbReference type="Proteomes" id="UP000555828">
    <property type="component" value="Unassembled WGS sequence"/>
</dbReference>
<dbReference type="EMBL" id="JACHEX010000008">
    <property type="protein sequence ID" value="MBB6063435.1"/>
    <property type="molecule type" value="Genomic_DNA"/>
</dbReference>
<keyword evidence="1" id="KW-0812">Transmembrane</keyword>
<dbReference type="InterPro" id="IPR052734">
    <property type="entry name" value="Nod_factor_acetyltransferase"/>
</dbReference>
<keyword evidence="3" id="KW-0808">Transferase</keyword>
<dbReference type="PANTHER" id="PTHR37312">
    <property type="entry name" value="MEMBRANE-BOUND ACYLTRANSFERASE YKRP-RELATED"/>
    <property type="match status" value="1"/>
</dbReference>
<gene>
    <name evidence="3" type="ORF">HNP65_001906</name>
</gene>
<evidence type="ECO:0000313" key="4">
    <source>
        <dbReference type="Proteomes" id="UP000555828"/>
    </source>
</evidence>
<evidence type="ECO:0000259" key="2">
    <source>
        <dbReference type="Pfam" id="PF01757"/>
    </source>
</evidence>
<keyword evidence="1" id="KW-0472">Membrane</keyword>
<keyword evidence="1" id="KW-1133">Transmembrane helix</keyword>
<sequence>MRIREIDVSKGILILMIIFVHSYIPYSLAVYFSYILASFMFISGYLFKDGKFSKKFEKIVLNLLIPFVFLSLVGYIIYYILNMFIGYSNSVFSNFLDFVIFGYSTFDVPVNVLPLWYLYMFAVAELIFILFIKLRIIRFIPILSILSTLLINEQTKFFKIGVALHGLIWFYLGYILKNKGFKFKFKNPFLLFIIFSGLLVAVATFNGFDDWRINSYGNYSLLSYFGEFSSVIITISLAQMIKTDKIKRFFELFGKNTIFLLGYHIVLPGTLAVFVKDPVQFLEKYWFIYYILAVFILYLFLKLVPENLIYLLEGRFYLLKKSSNINGGWMFKKRA</sequence>
<dbReference type="Pfam" id="PF01757">
    <property type="entry name" value="Acyl_transf_3"/>
    <property type="match status" value="1"/>
</dbReference>
<proteinExistence type="predicted"/>
<feature type="transmembrane region" description="Helical" evidence="1">
    <location>
        <begin position="30"/>
        <end position="47"/>
    </location>
</feature>
<organism evidence="3 4">
    <name type="scientific">Thermosipho japonicus</name>
    <dbReference type="NCBI Taxonomy" id="90323"/>
    <lineage>
        <taxon>Bacteria</taxon>
        <taxon>Thermotogati</taxon>
        <taxon>Thermotogota</taxon>
        <taxon>Thermotogae</taxon>
        <taxon>Thermotogales</taxon>
        <taxon>Fervidobacteriaceae</taxon>
        <taxon>Thermosipho</taxon>
    </lineage>
</organism>
<evidence type="ECO:0000256" key="1">
    <source>
        <dbReference type="SAM" id="Phobius"/>
    </source>
</evidence>
<dbReference type="AlphaFoldDB" id="A0A841GN74"/>
<reference evidence="3 4" key="1">
    <citation type="submission" date="2020-08" db="EMBL/GenBank/DDBJ databases">
        <title>Genomic Encyclopedia of Type Strains, Phase IV (KMG-IV): sequencing the most valuable type-strain genomes for metagenomic binning, comparative biology and taxonomic classification.</title>
        <authorList>
            <person name="Goeker M."/>
        </authorList>
    </citation>
    <scope>NUCLEOTIDE SEQUENCE [LARGE SCALE GENOMIC DNA]</scope>
    <source>
        <strain evidence="3 4">DSM 13481</strain>
    </source>
</reference>
<name>A0A841GN74_9BACT</name>